<feature type="transmembrane region" description="Helical" evidence="9">
    <location>
        <begin position="96"/>
        <end position="120"/>
    </location>
</feature>
<name>A0A3E1KBP6_9GAMM</name>
<dbReference type="Proteomes" id="UP000260351">
    <property type="component" value="Unassembled WGS sequence"/>
</dbReference>
<dbReference type="GO" id="GO:0017004">
    <property type="term" value="P:cytochrome complex assembly"/>
    <property type="evidence" value="ECO:0007669"/>
    <property type="project" value="UniProtKB-KW"/>
</dbReference>
<evidence type="ECO:0000256" key="1">
    <source>
        <dbReference type="ARBA" id="ARBA00002442"/>
    </source>
</evidence>
<feature type="transmembrane region" description="Helical" evidence="9">
    <location>
        <begin position="206"/>
        <end position="226"/>
    </location>
</feature>
<evidence type="ECO:0000259" key="10">
    <source>
        <dbReference type="Pfam" id="PF01578"/>
    </source>
</evidence>
<evidence type="ECO:0000256" key="8">
    <source>
        <dbReference type="ARBA" id="ARBA00023136"/>
    </source>
</evidence>
<reference evidence="11 12" key="1">
    <citation type="submission" date="2018-08" db="EMBL/GenBank/DDBJ databases">
        <title>Wenzhouxiangella salilacus sp. nov., a novel bacterium isolated from a saline lake in Xinjiang Province, China.</title>
        <authorList>
            <person name="Han S."/>
        </authorList>
    </citation>
    <scope>NUCLEOTIDE SEQUENCE [LARGE SCALE GENOMIC DNA]</scope>
    <source>
        <strain evidence="11 12">XDB06</strain>
    </source>
</reference>
<dbReference type="InterPro" id="IPR045062">
    <property type="entry name" value="Cyt_c_biogenesis_CcsA/CcmC"/>
</dbReference>
<comment type="similarity">
    <text evidence="3 9">Belongs to the CcmC/CycZ/HelC family.</text>
</comment>
<feature type="transmembrane region" description="Helical" evidence="9">
    <location>
        <begin position="166"/>
        <end position="186"/>
    </location>
</feature>
<dbReference type="GO" id="GO:0005886">
    <property type="term" value="C:plasma membrane"/>
    <property type="evidence" value="ECO:0007669"/>
    <property type="project" value="UniProtKB-SubCell"/>
</dbReference>
<keyword evidence="7 9" id="KW-1133">Transmembrane helix</keyword>
<evidence type="ECO:0000256" key="6">
    <source>
        <dbReference type="ARBA" id="ARBA00022748"/>
    </source>
</evidence>
<dbReference type="Pfam" id="PF01578">
    <property type="entry name" value="Cytochrom_C_asm"/>
    <property type="match status" value="1"/>
</dbReference>
<keyword evidence="12" id="KW-1185">Reference proteome</keyword>
<evidence type="ECO:0000256" key="2">
    <source>
        <dbReference type="ARBA" id="ARBA00004141"/>
    </source>
</evidence>
<proteinExistence type="inferred from homology"/>
<evidence type="ECO:0000256" key="4">
    <source>
        <dbReference type="ARBA" id="ARBA00016463"/>
    </source>
</evidence>
<evidence type="ECO:0000256" key="5">
    <source>
        <dbReference type="ARBA" id="ARBA00022692"/>
    </source>
</evidence>
<comment type="caution">
    <text evidence="11">The sequence shown here is derived from an EMBL/GenBank/DDBJ whole genome shotgun (WGS) entry which is preliminary data.</text>
</comment>
<dbReference type="PANTHER" id="PTHR30071:SF1">
    <property type="entry name" value="CYTOCHROME B_B6 PROTEIN-RELATED"/>
    <property type="match status" value="1"/>
</dbReference>
<organism evidence="11 12">
    <name type="scientific">Wenzhouxiangella sediminis</name>
    <dbReference type="NCBI Taxonomy" id="1792836"/>
    <lineage>
        <taxon>Bacteria</taxon>
        <taxon>Pseudomonadati</taxon>
        <taxon>Pseudomonadota</taxon>
        <taxon>Gammaproteobacteria</taxon>
        <taxon>Chromatiales</taxon>
        <taxon>Wenzhouxiangellaceae</taxon>
        <taxon>Wenzhouxiangella</taxon>
    </lineage>
</organism>
<feature type="transmembrane region" description="Helical" evidence="9">
    <location>
        <begin position="132"/>
        <end position="154"/>
    </location>
</feature>
<comment type="function">
    <text evidence="1 9">Required for the export of heme to the periplasm for the biogenesis of c-type cytochromes.</text>
</comment>
<evidence type="ECO:0000256" key="3">
    <source>
        <dbReference type="ARBA" id="ARBA00005840"/>
    </source>
</evidence>
<feature type="transmembrane region" description="Helical" evidence="9">
    <location>
        <begin position="29"/>
        <end position="49"/>
    </location>
</feature>
<evidence type="ECO:0000256" key="9">
    <source>
        <dbReference type="RuleBase" id="RU364092"/>
    </source>
</evidence>
<accession>A0A3E1KBP6</accession>
<keyword evidence="9" id="KW-0813">Transport</keyword>
<evidence type="ECO:0000313" key="11">
    <source>
        <dbReference type="EMBL" id="RFF32040.1"/>
    </source>
</evidence>
<dbReference type="PANTHER" id="PTHR30071">
    <property type="entry name" value="HEME EXPORTER PROTEIN C"/>
    <property type="match status" value="1"/>
</dbReference>
<evidence type="ECO:0000256" key="7">
    <source>
        <dbReference type="ARBA" id="ARBA00022989"/>
    </source>
</evidence>
<feature type="domain" description="Cytochrome c assembly protein" evidence="10">
    <location>
        <begin position="35"/>
        <end position="189"/>
    </location>
</feature>
<keyword evidence="6 9" id="KW-0201">Cytochrome c-type biogenesis</keyword>
<keyword evidence="8 9" id="KW-0472">Membrane</keyword>
<gene>
    <name evidence="9" type="primary">ccmC</name>
    <name evidence="11" type="ORF">DZC52_03340</name>
</gene>
<dbReference type="InterPro" id="IPR003557">
    <property type="entry name" value="Cyt_c_biogenesis_CcmC"/>
</dbReference>
<feature type="transmembrane region" description="Helical" evidence="9">
    <location>
        <begin position="69"/>
        <end position="89"/>
    </location>
</feature>
<keyword evidence="5 9" id="KW-0812">Transmembrane</keyword>
<dbReference type="PRINTS" id="PR01386">
    <property type="entry name" value="CCMCBIOGNSIS"/>
</dbReference>
<dbReference type="InterPro" id="IPR002541">
    <property type="entry name" value="Cyt_c_assembly"/>
</dbReference>
<dbReference type="RefSeq" id="WP_116649699.1">
    <property type="nucleotide sequence ID" value="NZ_QUZK01000014.1"/>
</dbReference>
<dbReference type="GO" id="GO:0015232">
    <property type="term" value="F:heme transmembrane transporter activity"/>
    <property type="evidence" value="ECO:0007669"/>
    <property type="project" value="InterPro"/>
</dbReference>
<protein>
    <recommendedName>
        <fullName evidence="4 9">Heme exporter protein C</fullName>
    </recommendedName>
    <alternativeName>
        <fullName evidence="9">Cytochrome c-type biogenesis protein</fullName>
    </alternativeName>
</protein>
<sequence length="256" mass="28769">MIFHRLKVGFHRLGSPPTFHKLCRVLSPWLWAGFLVCAAIGLYQALYVVPPDYQQGDSYRILFIHVPAAWQAMAGYVIMSILAVIALVWRIRTVEIMTMAAAPVGAAFTALCLATGSLWGKPMWGTWWAWDARLTSMLVLLFIYLGIMGLYAAFEDRRKGARVACILVLVGLVNIPLIHFSVEWWTTLHQGATIRLLGESRMHPSMMSPLIWMTVGVKLMFGAALLDRARNDLIDQDRRKNWIRQLIGEGATGDNA</sequence>
<evidence type="ECO:0000313" key="12">
    <source>
        <dbReference type="Proteomes" id="UP000260351"/>
    </source>
</evidence>
<keyword evidence="9" id="KW-1003">Cell membrane</keyword>
<dbReference type="EMBL" id="QUZK01000014">
    <property type="protein sequence ID" value="RFF32040.1"/>
    <property type="molecule type" value="Genomic_DNA"/>
</dbReference>
<keyword evidence="9" id="KW-0997">Cell inner membrane</keyword>
<dbReference type="AlphaFoldDB" id="A0A3E1KBP6"/>
<dbReference type="OrthoDB" id="9778550at2"/>
<dbReference type="GO" id="GO:0020037">
    <property type="term" value="F:heme binding"/>
    <property type="evidence" value="ECO:0007669"/>
    <property type="project" value="InterPro"/>
</dbReference>
<comment type="subcellular location">
    <subcellularLocation>
        <location evidence="9">Cell inner membrane</location>
    </subcellularLocation>
    <subcellularLocation>
        <location evidence="2">Membrane</location>
        <topology evidence="2">Multi-pass membrane protein</topology>
    </subcellularLocation>
</comment>
<dbReference type="NCBIfam" id="TIGR01191">
    <property type="entry name" value="ccmC"/>
    <property type="match status" value="1"/>
</dbReference>